<evidence type="ECO:0000313" key="1">
    <source>
        <dbReference type="EMBL" id="SLM10118.1"/>
    </source>
</evidence>
<protein>
    <submittedName>
        <fullName evidence="1">Putative Tetrapyrrole methylase family protein</fullName>
    </submittedName>
</protein>
<name>A0A3P3XGC9_9SPIR</name>
<dbReference type="PANTHER" id="PTHR46111">
    <property type="entry name" value="RIBOSOMAL RNA SMALL SUBUNIT METHYLTRANSFERASE I"/>
    <property type="match status" value="1"/>
</dbReference>
<accession>A0A3P3XGC9</accession>
<dbReference type="InterPro" id="IPR008189">
    <property type="entry name" value="rRNA_ssu_MeTfrase_I"/>
</dbReference>
<keyword evidence="1" id="KW-0808">Transferase</keyword>
<dbReference type="Gene3D" id="3.40.1010.10">
    <property type="entry name" value="Cobalt-precorrin-4 Transmethylase, Domain 1"/>
    <property type="match status" value="1"/>
</dbReference>
<dbReference type="PANTHER" id="PTHR46111:SF2">
    <property type="entry name" value="SAM-DEPENDENT METHYLTRANSFERASE"/>
    <property type="match status" value="1"/>
</dbReference>
<dbReference type="EMBL" id="FWDM01000003">
    <property type="protein sequence ID" value="SLM10118.1"/>
    <property type="molecule type" value="Genomic_DNA"/>
</dbReference>
<dbReference type="InterPro" id="IPR014777">
    <property type="entry name" value="4pyrrole_Mease_sub1"/>
</dbReference>
<dbReference type="InterPro" id="IPR035996">
    <property type="entry name" value="4pyrrol_Methylase_sf"/>
</dbReference>
<dbReference type="AlphaFoldDB" id="A0A3P3XGC9"/>
<sequence>MENKKKESGSLYLIPTPIVPYDPALWKPALLRAMISPAILDRLFRMTHFIVESEKSALRLLSRILPADRLNELVFMLLDEHSTSNDLNAPLAALKNGNDCALLSEAGMPCIADPGSALVAAAHAENLRVVPMGGESSLMLALAGSGLNGQKFCFLGYLPVREQDLRKMLVAEGTKASSDGAARVFIETPYRNAKTFKACIESLPERLHFSFACAFGTQNSLIKSMQVARWRNFLFEPPSQPAVFCFGLPAVLPQPQQHRGCRA</sequence>
<dbReference type="Gene3D" id="3.30.950.10">
    <property type="entry name" value="Methyltransferase, Cobalt-precorrin-4 Transmethylase, Domain 2"/>
    <property type="match status" value="1"/>
</dbReference>
<dbReference type="SUPFAM" id="SSF53790">
    <property type="entry name" value="Tetrapyrrole methylase"/>
    <property type="match status" value="1"/>
</dbReference>
<dbReference type="InterPro" id="IPR014776">
    <property type="entry name" value="4pyrrole_Mease_sub2"/>
</dbReference>
<reference evidence="1" key="1">
    <citation type="submission" date="2017-02" db="EMBL/GenBank/DDBJ databases">
        <authorList>
            <person name="Regsiter A."/>
            <person name="William W."/>
        </authorList>
    </citation>
    <scope>NUCLEOTIDE SEQUENCE</scope>
    <source>
        <strain evidence="1">Bib</strain>
    </source>
</reference>
<dbReference type="GO" id="GO:0008168">
    <property type="term" value="F:methyltransferase activity"/>
    <property type="evidence" value="ECO:0007669"/>
    <property type="project" value="UniProtKB-KW"/>
</dbReference>
<keyword evidence="1" id="KW-0489">Methyltransferase</keyword>
<dbReference type="GO" id="GO:0032259">
    <property type="term" value="P:methylation"/>
    <property type="evidence" value="ECO:0007669"/>
    <property type="project" value="UniProtKB-KW"/>
</dbReference>
<gene>
    <name evidence="1" type="ORF">SPIROBIBN47_110043</name>
</gene>
<organism evidence="1">
    <name type="scientific">uncultured spirochete</name>
    <dbReference type="NCBI Taxonomy" id="156406"/>
    <lineage>
        <taxon>Bacteria</taxon>
        <taxon>Pseudomonadati</taxon>
        <taxon>Spirochaetota</taxon>
        <taxon>Spirochaetia</taxon>
        <taxon>Spirochaetales</taxon>
        <taxon>environmental samples</taxon>
    </lineage>
</organism>
<dbReference type="CDD" id="cd11649">
    <property type="entry name" value="RsmI_like"/>
    <property type="match status" value="1"/>
</dbReference>
<proteinExistence type="predicted"/>